<name>A0ABP9XYL6_9FUNG</name>
<dbReference type="Proteomes" id="UP001476247">
    <property type="component" value="Unassembled WGS sequence"/>
</dbReference>
<reference evidence="2 3" key="1">
    <citation type="submission" date="2024-04" db="EMBL/GenBank/DDBJ databases">
        <title>genome sequences of Mucor flavus KT1a and Helicostylum pulchrum KT1b strains isolation_sourced from the surface of a dry-aged beef.</title>
        <authorList>
            <person name="Toyotome T."/>
            <person name="Hosono M."/>
            <person name="Torimaru M."/>
            <person name="Fukuda K."/>
            <person name="Mikami N."/>
        </authorList>
    </citation>
    <scope>NUCLEOTIDE SEQUENCE [LARGE SCALE GENOMIC DNA]</scope>
    <source>
        <strain evidence="2 3">KT1b</strain>
    </source>
</reference>
<accession>A0ABP9XYL6</accession>
<proteinExistence type="predicted"/>
<evidence type="ECO:0000256" key="1">
    <source>
        <dbReference type="SAM" id="MobiDB-lite"/>
    </source>
</evidence>
<gene>
    <name evidence="2" type="ORF">HPULCUR_005261</name>
</gene>
<feature type="compositionally biased region" description="Low complexity" evidence="1">
    <location>
        <begin position="18"/>
        <end position="28"/>
    </location>
</feature>
<comment type="caution">
    <text evidence="2">The sequence shown here is derived from an EMBL/GenBank/DDBJ whole genome shotgun (WGS) entry which is preliminary data.</text>
</comment>
<evidence type="ECO:0000313" key="2">
    <source>
        <dbReference type="EMBL" id="GAA5799842.1"/>
    </source>
</evidence>
<feature type="region of interest" description="Disordered" evidence="1">
    <location>
        <begin position="1"/>
        <end position="44"/>
    </location>
</feature>
<evidence type="ECO:0000313" key="3">
    <source>
        <dbReference type="Proteomes" id="UP001476247"/>
    </source>
</evidence>
<protein>
    <submittedName>
        <fullName evidence="2">Uncharacterized protein</fullName>
    </submittedName>
</protein>
<sequence length="302" mass="34211">MEERRPRGESVKRLKVNPPSVGSTSGGPPDNPQPDPTVNNPKSRYFNRKCKLSPLLKELFKNYKDLFRKIAENYSNARRDTINFGLLTVIRYLGNEQLNSQNNYARDMTTFRDVQASMIKFSEQLTLAQAQLNGMQAVIAATVNPVAQVIQDAQCITEDITNVLIQVGEISNNFLITEINGNILNITLRVKIIVKRCLTHITTLRDILLQISNIGPLYRQVLNQLLQDIFNQLPDNARLVINEVINRQTDINIVNNMIQRLNRSIAGATNNNERAQLIQARVVMLANVVTVNERYRAFAAIK</sequence>
<feature type="compositionally biased region" description="Basic and acidic residues" evidence="1">
    <location>
        <begin position="1"/>
        <end position="12"/>
    </location>
</feature>
<dbReference type="EMBL" id="BAABUJ010000014">
    <property type="protein sequence ID" value="GAA5799842.1"/>
    <property type="molecule type" value="Genomic_DNA"/>
</dbReference>
<keyword evidence="3" id="KW-1185">Reference proteome</keyword>
<organism evidence="2 3">
    <name type="scientific">Helicostylum pulchrum</name>
    <dbReference type="NCBI Taxonomy" id="562976"/>
    <lineage>
        <taxon>Eukaryota</taxon>
        <taxon>Fungi</taxon>
        <taxon>Fungi incertae sedis</taxon>
        <taxon>Mucoromycota</taxon>
        <taxon>Mucoromycotina</taxon>
        <taxon>Mucoromycetes</taxon>
        <taxon>Mucorales</taxon>
        <taxon>Mucorineae</taxon>
        <taxon>Mucoraceae</taxon>
        <taxon>Helicostylum</taxon>
    </lineage>
</organism>